<dbReference type="InterPro" id="IPR006619">
    <property type="entry name" value="PGRP_domain_met/bac"/>
</dbReference>
<proteinExistence type="inferred from homology"/>
<evidence type="ECO:0000313" key="5">
    <source>
        <dbReference type="Proteomes" id="UP001164746"/>
    </source>
</evidence>
<comment type="similarity">
    <text evidence="1">Belongs to the N-acetylmuramoyl-L-alanine amidase 2 family.</text>
</comment>
<feature type="domain" description="N-acetylmuramoyl-L-alanine amidase" evidence="2">
    <location>
        <begin position="127"/>
        <end position="250"/>
    </location>
</feature>
<dbReference type="Gene3D" id="3.40.80.10">
    <property type="entry name" value="Peptidoglycan recognition protein-like"/>
    <property type="match status" value="1"/>
</dbReference>
<protein>
    <submittedName>
        <fullName evidence="4">PGSC2-like protein</fullName>
    </submittedName>
</protein>
<evidence type="ECO:0000259" key="3">
    <source>
        <dbReference type="SMART" id="SM00701"/>
    </source>
</evidence>
<dbReference type="Pfam" id="PF01510">
    <property type="entry name" value="Amidase_2"/>
    <property type="match status" value="1"/>
</dbReference>
<accession>A0ABY7EA03</accession>
<dbReference type="Proteomes" id="UP001164746">
    <property type="component" value="Chromosome 5"/>
</dbReference>
<dbReference type="SMART" id="SM00644">
    <property type="entry name" value="Ami_2"/>
    <property type="match status" value="1"/>
</dbReference>
<dbReference type="PANTHER" id="PTHR11022:SF41">
    <property type="entry name" value="PEPTIDOGLYCAN-RECOGNITION PROTEIN LC-RELATED"/>
    <property type="match status" value="1"/>
</dbReference>
<evidence type="ECO:0000259" key="2">
    <source>
        <dbReference type="SMART" id="SM00644"/>
    </source>
</evidence>
<gene>
    <name evidence="4" type="ORF">MAR_021333</name>
</gene>
<dbReference type="SMART" id="SM00701">
    <property type="entry name" value="PGRP"/>
    <property type="match status" value="1"/>
</dbReference>
<feature type="domain" description="Peptidoglycan recognition protein family" evidence="3">
    <location>
        <begin position="116"/>
        <end position="244"/>
    </location>
</feature>
<dbReference type="SUPFAM" id="SSF55846">
    <property type="entry name" value="N-acetylmuramoyl-L-alanine amidase-like"/>
    <property type="match status" value="1"/>
</dbReference>
<dbReference type="InterPro" id="IPR036505">
    <property type="entry name" value="Amidase/PGRP_sf"/>
</dbReference>
<dbReference type="EMBL" id="CP111016">
    <property type="protein sequence ID" value="WAR05964.1"/>
    <property type="molecule type" value="Genomic_DNA"/>
</dbReference>
<sequence>MVSLMQNRWTENYTREKVIKKSHLSRTADSACIAASGNCQEDSLQCSGSYQSGLCSGSATRRCCVPAAGDAACTATSGNCQEDSLQCSGSYVSGLCSGSANRRCCVPSGSASCSNLYITRSEWNARDATSQTTLQTPVSKVFIHHTDTPTCTDMASCKTRWNDIGYSFLVGEDGNVYEGRGWSNVGAHTQNFNNIAYGVAMIGSYGSRLPNANALTAVKNLIACGIQLGKIQSSYQLYGHRDAGQTSCPGNQLYAEIQTWPNYSNATP</sequence>
<evidence type="ECO:0000256" key="1">
    <source>
        <dbReference type="ARBA" id="ARBA00007553"/>
    </source>
</evidence>
<dbReference type="InterPro" id="IPR002502">
    <property type="entry name" value="Amidase_domain"/>
</dbReference>
<organism evidence="4 5">
    <name type="scientific">Mya arenaria</name>
    <name type="common">Soft-shell clam</name>
    <dbReference type="NCBI Taxonomy" id="6604"/>
    <lineage>
        <taxon>Eukaryota</taxon>
        <taxon>Metazoa</taxon>
        <taxon>Spiralia</taxon>
        <taxon>Lophotrochozoa</taxon>
        <taxon>Mollusca</taxon>
        <taxon>Bivalvia</taxon>
        <taxon>Autobranchia</taxon>
        <taxon>Heteroconchia</taxon>
        <taxon>Euheterodonta</taxon>
        <taxon>Imparidentia</taxon>
        <taxon>Neoheterodontei</taxon>
        <taxon>Myida</taxon>
        <taxon>Myoidea</taxon>
        <taxon>Myidae</taxon>
        <taxon>Mya</taxon>
    </lineage>
</organism>
<evidence type="ECO:0000313" key="4">
    <source>
        <dbReference type="EMBL" id="WAR05964.1"/>
    </source>
</evidence>
<dbReference type="InterPro" id="IPR015510">
    <property type="entry name" value="PGRP"/>
</dbReference>
<name>A0ABY7EA03_MYAAR</name>
<dbReference type="CDD" id="cd06583">
    <property type="entry name" value="PGRP"/>
    <property type="match status" value="1"/>
</dbReference>
<dbReference type="PANTHER" id="PTHR11022">
    <property type="entry name" value="PEPTIDOGLYCAN RECOGNITION PROTEIN"/>
    <property type="match status" value="1"/>
</dbReference>
<reference evidence="4" key="1">
    <citation type="submission" date="2022-11" db="EMBL/GenBank/DDBJ databases">
        <title>Centuries of genome instability and evolution in soft-shell clam transmissible cancer (bioRxiv).</title>
        <authorList>
            <person name="Hart S.F.M."/>
            <person name="Yonemitsu M.A."/>
            <person name="Giersch R.M."/>
            <person name="Beal B.F."/>
            <person name="Arriagada G."/>
            <person name="Davis B.W."/>
            <person name="Ostrander E.A."/>
            <person name="Goff S.P."/>
            <person name="Metzger M.J."/>
        </authorList>
    </citation>
    <scope>NUCLEOTIDE SEQUENCE</scope>
    <source>
        <strain evidence="4">MELC-2E11</strain>
        <tissue evidence="4">Siphon/mantle</tissue>
    </source>
</reference>
<keyword evidence="5" id="KW-1185">Reference proteome</keyword>